<name>A0A7C3LRM8_9BACT</name>
<dbReference type="EMBL" id="DTMM01000066">
    <property type="protein sequence ID" value="HFT92902.1"/>
    <property type="molecule type" value="Genomic_DNA"/>
</dbReference>
<reference evidence="1" key="1">
    <citation type="journal article" date="2020" name="mSystems">
        <title>Genome- and Community-Level Interaction Insights into Carbon Utilization and Element Cycling Functions of Hydrothermarchaeota in Hydrothermal Sediment.</title>
        <authorList>
            <person name="Zhou Z."/>
            <person name="Liu Y."/>
            <person name="Xu W."/>
            <person name="Pan J."/>
            <person name="Luo Z.H."/>
            <person name="Li M."/>
        </authorList>
    </citation>
    <scope>NUCLEOTIDE SEQUENCE [LARGE SCALE GENOMIC DNA]</scope>
    <source>
        <strain evidence="1">SpSt-902</strain>
    </source>
</reference>
<proteinExistence type="predicted"/>
<protein>
    <recommendedName>
        <fullName evidence="2">Outer membrane protein beta-barrel domain-containing protein</fullName>
    </recommendedName>
</protein>
<dbReference type="AlphaFoldDB" id="A0A7C3LRM8"/>
<comment type="caution">
    <text evidence="1">The sequence shown here is derived from an EMBL/GenBank/DDBJ whole genome shotgun (WGS) entry which is preliminary data.</text>
</comment>
<gene>
    <name evidence="1" type="ORF">ENX03_02950</name>
</gene>
<accession>A0A7C3LRM8</accession>
<sequence length="160" mass="17227">MISAIFFTALPYSAKADPFPSIFGEYIPGSLAPGSSPYQTNMGWGAGAFWDVFLGSTFFFRGGIKVEDFVDPGIFLFPATIGIGARLTQGSPGDLYLIGDAGFAPTFYPGGASVSPYYDVGLGYSFTRVFFEAKVAIIPNANYVNGTWFYFPLTVGVHLF</sequence>
<evidence type="ECO:0008006" key="2">
    <source>
        <dbReference type="Google" id="ProtNLM"/>
    </source>
</evidence>
<organism evidence="1">
    <name type="scientific">Leptospirillum ferriphilum</name>
    <dbReference type="NCBI Taxonomy" id="178606"/>
    <lineage>
        <taxon>Bacteria</taxon>
        <taxon>Pseudomonadati</taxon>
        <taxon>Nitrospirota</taxon>
        <taxon>Nitrospiria</taxon>
        <taxon>Nitrospirales</taxon>
        <taxon>Nitrospiraceae</taxon>
        <taxon>Leptospirillum</taxon>
    </lineage>
</organism>
<evidence type="ECO:0000313" key="1">
    <source>
        <dbReference type="EMBL" id="HFT92902.1"/>
    </source>
</evidence>